<reference evidence="1" key="1">
    <citation type="submission" date="2018-09" db="EMBL/GenBank/DDBJ databases">
        <title>Murine metabolic-syndrome-specific gut microbial biobank.</title>
        <authorList>
            <person name="Liu C."/>
        </authorList>
    </citation>
    <scope>NUCLEOTIDE SEQUENCE</scope>
    <source>
        <strain evidence="1">D42-62</strain>
    </source>
</reference>
<name>A0A9X5BIQ2_9FIRM</name>
<organism evidence="1 2">
    <name type="scientific">Parablautia muri</name>
    <dbReference type="NCBI Taxonomy" id="2320879"/>
    <lineage>
        <taxon>Bacteria</taxon>
        <taxon>Bacillati</taxon>
        <taxon>Bacillota</taxon>
        <taxon>Clostridia</taxon>
        <taxon>Lachnospirales</taxon>
        <taxon>Lachnospiraceae</taxon>
        <taxon>Parablautia</taxon>
    </lineage>
</organism>
<evidence type="ECO:0000313" key="2">
    <source>
        <dbReference type="Proteomes" id="UP001154420"/>
    </source>
</evidence>
<evidence type="ECO:0000313" key="1">
    <source>
        <dbReference type="EMBL" id="NBJ94476.1"/>
    </source>
</evidence>
<sequence>MNPHMHNGLIIESIDANDFEFAGIGCVKILPDEEIWKYYTPQIPITENYLIQQIKRLDTL</sequence>
<dbReference type="AlphaFoldDB" id="A0A9X5BIQ2"/>
<dbReference type="RefSeq" id="WP_160561501.1">
    <property type="nucleotide sequence ID" value="NZ_QZDT01000040.1"/>
</dbReference>
<proteinExistence type="predicted"/>
<gene>
    <name evidence="1" type="ORF">D5281_18280</name>
</gene>
<keyword evidence="2" id="KW-1185">Reference proteome</keyword>
<dbReference type="Proteomes" id="UP001154420">
    <property type="component" value="Unassembled WGS sequence"/>
</dbReference>
<dbReference type="EMBL" id="QZDT01000040">
    <property type="protein sequence ID" value="NBJ94476.1"/>
    <property type="molecule type" value="Genomic_DNA"/>
</dbReference>
<accession>A0A9X5BIQ2</accession>
<protein>
    <submittedName>
        <fullName evidence="1">Uncharacterized protein</fullName>
    </submittedName>
</protein>
<comment type="caution">
    <text evidence="1">The sequence shown here is derived from an EMBL/GenBank/DDBJ whole genome shotgun (WGS) entry which is preliminary data.</text>
</comment>